<evidence type="ECO:0000256" key="1">
    <source>
        <dbReference type="SAM" id="Phobius"/>
    </source>
</evidence>
<evidence type="ECO:0000313" key="3">
    <source>
        <dbReference type="Proteomes" id="UP000021108"/>
    </source>
</evidence>
<sequence>MMSLSDTAILQTVLFDVFVVGVVLGLIVSGFFKTLLNSLIYRFERPKRIKTQDGFLYFFKGKYYPLEYRNKLIDEHRKKFKHLSL</sequence>
<evidence type="ECO:0000313" key="2">
    <source>
        <dbReference type="EMBL" id="EXC05310.1"/>
    </source>
</evidence>
<reference evidence="2 3" key="1">
    <citation type="submission" date="2014-02" db="EMBL/GenBank/DDBJ databases">
        <title>Comparative genomics and transcriptomics to identify genetic mechanisms underlying the emergence of carbapenem resistant Acinetobacter baumannii (CRAb).</title>
        <authorList>
            <person name="Harris A.D."/>
            <person name="Johnson K.J."/>
            <person name="George J."/>
            <person name="Shefchek K."/>
            <person name="Daugherty S.C."/>
            <person name="Parankush S."/>
            <person name="Sadzewicz L."/>
            <person name="Tallon L."/>
            <person name="Sengamalay N."/>
            <person name="Hazen T.H."/>
            <person name="Rasko D.A."/>
        </authorList>
    </citation>
    <scope>NUCLEOTIDE SEQUENCE [LARGE SCALE GENOMIC DNA]</scope>
    <source>
        <strain evidence="2 3">625974</strain>
    </source>
</reference>
<dbReference type="RefSeq" id="WP_004737970.1">
    <property type="nucleotide sequence ID" value="NZ_JEXD01000040.1"/>
</dbReference>
<proteinExistence type="predicted"/>
<organism evidence="2 3">
    <name type="scientific">Acinetobacter baumannii 625974</name>
    <dbReference type="NCBI Taxonomy" id="1310607"/>
    <lineage>
        <taxon>Bacteria</taxon>
        <taxon>Pseudomonadati</taxon>
        <taxon>Pseudomonadota</taxon>
        <taxon>Gammaproteobacteria</taxon>
        <taxon>Moraxellales</taxon>
        <taxon>Moraxellaceae</taxon>
        <taxon>Acinetobacter</taxon>
        <taxon>Acinetobacter calcoaceticus/baumannii complex</taxon>
    </lineage>
</organism>
<keyword evidence="1" id="KW-0472">Membrane</keyword>
<protein>
    <submittedName>
        <fullName evidence="2">Uncharacterized protein</fullName>
    </submittedName>
</protein>
<keyword evidence="1" id="KW-1133">Transmembrane helix</keyword>
<accession>A0A009Q6G0</accession>
<keyword evidence="1" id="KW-0812">Transmembrane</keyword>
<dbReference type="EMBL" id="JEXD01000040">
    <property type="protein sequence ID" value="EXC05310.1"/>
    <property type="molecule type" value="Genomic_DNA"/>
</dbReference>
<gene>
    <name evidence="2" type="ORF">J506_3340</name>
</gene>
<feature type="transmembrane region" description="Helical" evidence="1">
    <location>
        <begin position="12"/>
        <end position="32"/>
    </location>
</feature>
<dbReference type="Proteomes" id="UP000021108">
    <property type="component" value="Unassembled WGS sequence"/>
</dbReference>
<comment type="caution">
    <text evidence="2">The sequence shown here is derived from an EMBL/GenBank/DDBJ whole genome shotgun (WGS) entry which is preliminary data.</text>
</comment>
<dbReference type="PATRIC" id="fig|1310607.3.peg.3234"/>
<name>A0A009Q6G0_ACIBA</name>
<dbReference type="AlphaFoldDB" id="A0A009Q6G0"/>